<organism evidence="1 2">
    <name type="scientific">Trichonephila clavipes</name>
    <name type="common">Golden silk orbweaver</name>
    <name type="synonym">Nephila clavipes</name>
    <dbReference type="NCBI Taxonomy" id="2585209"/>
    <lineage>
        <taxon>Eukaryota</taxon>
        <taxon>Metazoa</taxon>
        <taxon>Ecdysozoa</taxon>
        <taxon>Arthropoda</taxon>
        <taxon>Chelicerata</taxon>
        <taxon>Arachnida</taxon>
        <taxon>Araneae</taxon>
        <taxon>Araneomorphae</taxon>
        <taxon>Entelegynae</taxon>
        <taxon>Araneoidea</taxon>
        <taxon>Nephilidae</taxon>
        <taxon>Trichonephila</taxon>
    </lineage>
</organism>
<dbReference type="EMBL" id="BMAU01021176">
    <property type="protein sequence ID" value="GFX94020.1"/>
    <property type="molecule type" value="Genomic_DNA"/>
</dbReference>
<comment type="caution">
    <text evidence="1">The sequence shown here is derived from an EMBL/GenBank/DDBJ whole genome shotgun (WGS) entry which is preliminary data.</text>
</comment>
<gene>
    <name evidence="1" type="ORF">TNCV_3413821</name>
</gene>
<evidence type="ECO:0000313" key="2">
    <source>
        <dbReference type="Proteomes" id="UP000887159"/>
    </source>
</evidence>
<dbReference type="Proteomes" id="UP000887159">
    <property type="component" value="Unassembled WGS sequence"/>
</dbReference>
<sequence>MDSISQLGTVQAGEGFVMVWGVGSLHDIMRSLIRLDTTVTGDKYAITSLVPMKKGEIVLFLFQDVADTSGRWFHC</sequence>
<name>A0A8X6RPC7_TRICX</name>
<keyword evidence="2" id="KW-1185">Reference proteome</keyword>
<protein>
    <submittedName>
        <fullName evidence="1">Uncharacterized protein</fullName>
    </submittedName>
</protein>
<dbReference type="AlphaFoldDB" id="A0A8X6RPC7"/>
<reference evidence="1" key="1">
    <citation type="submission" date="2020-08" db="EMBL/GenBank/DDBJ databases">
        <title>Multicomponent nature underlies the extraordinary mechanical properties of spider dragline silk.</title>
        <authorList>
            <person name="Kono N."/>
            <person name="Nakamura H."/>
            <person name="Mori M."/>
            <person name="Yoshida Y."/>
            <person name="Ohtoshi R."/>
            <person name="Malay A.D."/>
            <person name="Moran D.A.P."/>
            <person name="Tomita M."/>
            <person name="Numata K."/>
            <person name="Arakawa K."/>
        </authorList>
    </citation>
    <scope>NUCLEOTIDE SEQUENCE</scope>
</reference>
<evidence type="ECO:0000313" key="1">
    <source>
        <dbReference type="EMBL" id="GFX94020.1"/>
    </source>
</evidence>
<accession>A0A8X6RPC7</accession>
<proteinExistence type="predicted"/>